<dbReference type="Proteomes" id="UP001206983">
    <property type="component" value="Unassembled WGS sequence"/>
</dbReference>
<proteinExistence type="predicted"/>
<accession>A0AAE3H9J3</accession>
<sequence>MKQDLVRILKDIFTSAGYSAVDSYQHDLVAEKNGQKTYIKFANHSDIAEVNSFINMLTDGEGLYVITGRADRDLLQHAQNAGLRVWGRDDVALQIGKAVLADIEGSAGELDLLGDPVKKTVSKVDEVAQMAINAIFGGGSVKEEFLEPESSLMARMSQRSERTMERAPERMPEREPEREPEWMQERFMQRAPERVNGRYAERVPERVPVESPAVMQEPPAPALSPDSIVLNLRGTPLKVSKDHAISIAKPHILTYQDAILKLVPFWQYDYQLKSEQRYRSKIVDISGEGSGCLNALNGHGEDLVLHDVRDSIAIPDVPYELRQSMSTKDEARKNMLARIIDEHTKDLRFDNTQGDAIISEHKRFKPSLSDIHLNIDLVYVPIWEVKGPRNSVEINGYTAEILRNPVDDDAEFV</sequence>
<feature type="compositionally biased region" description="Basic and acidic residues" evidence="1">
    <location>
        <begin position="158"/>
        <end position="182"/>
    </location>
</feature>
<feature type="region of interest" description="Disordered" evidence="1">
    <location>
        <begin position="157"/>
        <end position="182"/>
    </location>
</feature>
<protein>
    <submittedName>
        <fullName evidence="2">Uncharacterized protein</fullName>
    </submittedName>
</protein>
<organism evidence="2 3">
    <name type="scientific">Methanolobus chelungpuianus</name>
    <dbReference type="NCBI Taxonomy" id="502115"/>
    <lineage>
        <taxon>Archaea</taxon>
        <taxon>Methanobacteriati</taxon>
        <taxon>Methanobacteriota</taxon>
        <taxon>Stenosarchaea group</taxon>
        <taxon>Methanomicrobia</taxon>
        <taxon>Methanosarcinales</taxon>
        <taxon>Methanosarcinaceae</taxon>
        <taxon>Methanolobus</taxon>
    </lineage>
</organism>
<evidence type="ECO:0000313" key="2">
    <source>
        <dbReference type="EMBL" id="MCQ6962445.1"/>
    </source>
</evidence>
<reference evidence="2 3" key="1">
    <citation type="journal article" date="2011" name="Appl. Environ. Microbiol.">
        <title>Methanogenic archaea isolated from Taiwan's Chelungpu fault.</title>
        <authorList>
            <person name="Wu S.Y."/>
            <person name="Lai M.C."/>
        </authorList>
    </citation>
    <scope>NUCLEOTIDE SEQUENCE [LARGE SCALE GENOMIC DNA]</scope>
    <source>
        <strain evidence="2 3">St545Mb</strain>
    </source>
</reference>
<evidence type="ECO:0000313" key="3">
    <source>
        <dbReference type="Proteomes" id="UP001206983"/>
    </source>
</evidence>
<name>A0AAE3H9J3_9EURY</name>
<keyword evidence="3" id="KW-1185">Reference proteome</keyword>
<gene>
    <name evidence="2" type="ORF">PV02_04540</name>
</gene>
<evidence type="ECO:0000256" key="1">
    <source>
        <dbReference type="SAM" id="MobiDB-lite"/>
    </source>
</evidence>
<dbReference type="RefSeq" id="WP_256622214.1">
    <property type="nucleotide sequence ID" value="NZ_JTEO01000004.1"/>
</dbReference>
<dbReference type="EMBL" id="JTEO01000004">
    <property type="protein sequence ID" value="MCQ6962445.1"/>
    <property type="molecule type" value="Genomic_DNA"/>
</dbReference>
<comment type="caution">
    <text evidence="2">The sequence shown here is derived from an EMBL/GenBank/DDBJ whole genome shotgun (WGS) entry which is preliminary data.</text>
</comment>
<dbReference type="AlphaFoldDB" id="A0AAE3H9J3"/>